<name>A0A5P2G2I6_9BACT</name>
<feature type="coiled-coil region" evidence="1">
    <location>
        <begin position="124"/>
        <end position="177"/>
    </location>
</feature>
<gene>
    <name evidence="4" type="primary">traM</name>
    <name evidence="4" type="ORF">E0W69_009750</name>
</gene>
<dbReference type="InterPro" id="IPR022187">
    <property type="entry name" value="Conjug_transposon_TraM"/>
</dbReference>
<dbReference type="OrthoDB" id="1453786at2"/>
<keyword evidence="2" id="KW-0812">Transmembrane</keyword>
<dbReference type="KEGG" id="arac:E0W69_009750"/>
<dbReference type="NCBIfam" id="TIGR03779">
    <property type="entry name" value="Bac_Flav_CT_M"/>
    <property type="match status" value="1"/>
</dbReference>
<feature type="transmembrane region" description="Helical" evidence="2">
    <location>
        <begin position="14"/>
        <end position="33"/>
    </location>
</feature>
<keyword evidence="2" id="KW-0472">Membrane</keyword>
<dbReference type="Proteomes" id="UP000292424">
    <property type="component" value="Chromosome"/>
</dbReference>
<evidence type="ECO:0000313" key="4">
    <source>
        <dbReference type="EMBL" id="QES88928.1"/>
    </source>
</evidence>
<evidence type="ECO:0000256" key="2">
    <source>
        <dbReference type="SAM" id="Phobius"/>
    </source>
</evidence>
<feature type="domain" description="Conjugative transposon TraM C-terminal" evidence="3">
    <location>
        <begin position="263"/>
        <end position="406"/>
    </location>
</feature>
<protein>
    <submittedName>
        <fullName evidence="4">Conjugative transposon protein TraM</fullName>
    </submittedName>
</protein>
<keyword evidence="1" id="KW-0175">Coiled coil</keyword>
<dbReference type="RefSeq" id="WP_131329876.1">
    <property type="nucleotide sequence ID" value="NZ_CP044016.1"/>
</dbReference>
<dbReference type="InterPro" id="IPR055407">
    <property type="entry name" value="TraM_C"/>
</dbReference>
<reference evidence="4 5" key="1">
    <citation type="submission" date="2019-09" db="EMBL/GenBank/DDBJ databases">
        <title>Complete genome sequence of Arachidicoccus sp. B3-10 isolated from apple orchard soil.</title>
        <authorList>
            <person name="Kim H.S."/>
            <person name="Han K.-I."/>
            <person name="Suh M.K."/>
            <person name="Lee K.C."/>
            <person name="Eom M.K."/>
            <person name="Kim J.-S."/>
            <person name="Kang S.W."/>
            <person name="Sin Y."/>
            <person name="Lee J.-S."/>
        </authorList>
    </citation>
    <scope>NUCLEOTIDE SEQUENCE [LARGE SCALE GENOMIC DNA]</scope>
    <source>
        <strain evidence="4 5">B3-10</strain>
    </source>
</reference>
<dbReference type="AlphaFoldDB" id="A0A5P2G2I6"/>
<keyword evidence="2" id="KW-1133">Transmembrane helix</keyword>
<evidence type="ECO:0000259" key="3">
    <source>
        <dbReference type="Pfam" id="PF12508"/>
    </source>
</evidence>
<dbReference type="Pfam" id="PF12508">
    <property type="entry name" value="Transposon_TraM"/>
    <property type="match status" value="1"/>
</dbReference>
<evidence type="ECO:0000313" key="5">
    <source>
        <dbReference type="Proteomes" id="UP000292424"/>
    </source>
</evidence>
<keyword evidence="5" id="KW-1185">Reference proteome</keyword>
<proteinExistence type="predicted"/>
<dbReference type="EMBL" id="CP044016">
    <property type="protein sequence ID" value="QES88928.1"/>
    <property type="molecule type" value="Genomic_DNA"/>
</dbReference>
<evidence type="ECO:0000256" key="1">
    <source>
        <dbReference type="SAM" id="Coils"/>
    </source>
</evidence>
<organism evidence="4 5">
    <name type="scientific">Rhizosphaericola mali</name>
    <dbReference type="NCBI Taxonomy" id="2545455"/>
    <lineage>
        <taxon>Bacteria</taxon>
        <taxon>Pseudomonadati</taxon>
        <taxon>Bacteroidota</taxon>
        <taxon>Chitinophagia</taxon>
        <taxon>Chitinophagales</taxon>
        <taxon>Chitinophagaceae</taxon>
        <taxon>Rhizosphaericola</taxon>
    </lineage>
</organism>
<sequence>MQTISLQQQRKRKFYLILPIIVIPCLTLFFYALGGGKGRATAVANSKGLNTSLPEVQMNSEPKDKMSLYAQAIKDSNGFNELKKSDPYSLENRQMDSDSLDASNNLKNVLPVGRTGITYTDPNEQKVNDRLATLQRTLQQSKTENYNGINRYESVENRQLKEQLQAVQEQMHQMYSHQNLGVDPQIEQINTVLNKIMDVQHPDAVKERLERESLKNKGQVFSIASNTEEILAKPLIAIVPKRSIGFYGLTEISDSSYANNAAVEAQVHETQTLISGAAIKLRLTSDILIAGQTITKGSFVFGTCNVGGERLNITINSIRKDDRLFPVSLVVYDMDGLEGIRIPGAITREVTKEGIDQGIQSMNLMSLDPSVGAQAASAAVQTAKGLLGKKAKLVKATVRAGYPVLLLDKQQFH</sequence>
<accession>A0A5P2G2I6</accession>